<dbReference type="RefSeq" id="WP_106246761.1">
    <property type="nucleotide sequence ID" value="NZ_PVZC01000004.1"/>
</dbReference>
<feature type="transmembrane region" description="Helical" evidence="7">
    <location>
        <begin position="342"/>
        <end position="365"/>
    </location>
</feature>
<evidence type="ECO:0000256" key="3">
    <source>
        <dbReference type="ARBA" id="ARBA00022692"/>
    </source>
</evidence>
<dbReference type="OrthoDB" id="3697899at2"/>
<evidence type="ECO:0000256" key="6">
    <source>
        <dbReference type="SAM" id="MobiDB-lite"/>
    </source>
</evidence>
<accession>A0A2T0Q5E7</accession>
<dbReference type="PANTHER" id="PTHR43124">
    <property type="entry name" value="PURINE EFFLUX PUMP PBUE"/>
    <property type="match status" value="1"/>
</dbReference>
<evidence type="ECO:0000256" key="5">
    <source>
        <dbReference type="ARBA" id="ARBA00023136"/>
    </source>
</evidence>
<feature type="transmembrane region" description="Helical" evidence="7">
    <location>
        <begin position="244"/>
        <end position="265"/>
    </location>
</feature>
<feature type="domain" description="Major facilitator superfamily (MFS) profile" evidence="8">
    <location>
        <begin position="14"/>
        <end position="395"/>
    </location>
</feature>
<organism evidence="9 10">
    <name type="scientific">Allonocardiopsis opalescens</name>
    <dbReference type="NCBI Taxonomy" id="1144618"/>
    <lineage>
        <taxon>Bacteria</taxon>
        <taxon>Bacillati</taxon>
        <taxon>Actinomycetota</taxon>
        <taxon>Actinomycetes</taxon>
        <taxon>Streptosporangiales</taxon>
        <taxon>Allonocardiopsis</taxon>
    </lineage>
</organism>
<proteinExistence type="predicted"/>
<feature type="transmembrane region" description="Helical" evidence="7">
    <location>
        <begin position="110"/>
        <end position="130"/>
    </location>
</feature>
<reference evidence="9 10" key="1">
    <citation type="submission" date="2018-03" db="EMBL/GenBank/DDBJ databases">
        <title>Genomic Encyclopedia of Archaeal and Bacterial Type Strains, Phase II (KMG-II): from individual species to whole genera.</title>
        <authorList>
            <person name="Goeker M."/>
        </authorList>
    </citation>
    <scope>NUCLEOTIDE SEQUENCE [LARGE SCALE GENOMIC DNA]</scope>
    <source>
        <strain evidence="9 10">DSM 45601</strain>
    </source>
</reference>
<evidence type="ECO:0000256" key="4">
    <source>
        <dbReference type="ARBA" id="ARBA00022989"/>
    </source>
</evidence>
<gene>
    <name evidence="9" type="ORF">CLV72_104628</name>
</gene>
<evidence type="ECO:0000313" key="9">
    <source>
        <dbReference type="EMBL" id="PRX99048.1"/>
    </source>
</evidence>
<feature type="region of interest" description="Disordered" evidence="6">
    <location>
        <begin position="398"/>
        <end position="419"/>
    </location>
</feature>
<feature type="transmembrane region" description="Helical" evidence="7">
    <location>
        <begin position="49"/>
        <end position="72"/>
    </location>
</feature>
<comment type="caution">
    <text evidence="9">The sequence shown here is derived from an EMBL/GenBank/DDBJ whole genome shotgun (WGS) entry which is preliminary data.</text>
</comment>
<keyword evidence="2" id="KW-1003">Cell membrane</keyword>
<dbReference type="PROSITE" id="PS50850">
    <property type="entry name" value="MFS"/>
    <property type="match status" value="1"/>
</dbReference>
<dbReference type="AlphaFoldDB" id="A0A2T0Q5E7"/>
<name>A0A2T0Q5E7_9ACTN</name>
<dbReference type="InterPro" id="IPR020846">
    <property type="entry name" value="MFS_dom"/>
</dbReference>
<keyword evidence="10" id="KW-1185">Reference proteome</keyword>
<dbReference type="Gene3D" id="1.20.1250.20">
    <property type="entry name" value="MFS general substrate transporter like domains"/>
    <property type="match status" value="1"/>
</dbReference>
<protein>
    <submittedName>
        <fullName evidence="9">Putative MFS family arabinose efflux permease</fullName>
    </submittedName>
</protein>
<evidence type="ECO:0000256" key="2">
    <source>
        <dbReference type="ARBA" id="ARBA00022475"/>
    </source>
</evidence>
<keyword evidence="5 7" id="KW-0472">Membrane</keyword>
<dbReference type="SUPFAM" id="SSF103473">
    <property type="entry name" value="MFS general substrate transporter"/>
    <property type="match status" value="1"/>
</dbReference>
<evidence type="ECO:0000259" key="8">
    <source>
        <dbReference type="PROSITE" id="PS50850"/>
    </source>
</evidence>
<dbReference type="GO" id="GO:0022857">
    <property type="term" value="F:transmembrane transporter activity"/>
    <property type="evidence" value="ECO:0007669"/>
    <property type="project" value="InterPro"/>
</dbReference>
<feature type="transmembrane region" description="Helical" evidence="7">
    <location>
        <begin position="170"/>
        <end position="191"/>
    </location>
</feature>
<keyword evidence="3 7" id="KW-0812">Transmembrane</keyword>
<comment type="subcellular location">
    <subcellularLocation>
        <location evidence="1">Cell membrane</location>
        <topology evidence="1">Multi-pass membrane protein</topology>
    </subcellularLocation>
</comment>
<feature type="transmembrane region" description="Helical" evidence="7">
    <location>
        <begin position="277"/>
        <end position="297"/>
    </location>
</feature>
<evidence type="ECO:0000313" key="10">
    <source>
        <dbReference type="Proteomes" id="UP000237846"/>
    </source>
</evidence>
<dbReference type="InterPro" id="IPR036259">
    <property type="entry name" value="MFS_trans_sf"/>
</dbReference>
<feature type="transmembrane region" description="Helical" evidence="7">
    <location>
        <begin position="211"/>
        <end position="232"/>
    </location>
</feature>
<feature type="transmembrane region" description="Helical" evidence="7">
    <location>
        <begin position="371"/>
        <end position="392"/>
    </location>
</feature>
<keyword evidence="4 7" id="KW-1133">Transmembrane helix</keyword>
<dbReference type="Pfam" id="PF07690">
    <property type="entry name" value="MFS_1"/>
    <property type="match status" value="1"/>
</dbReference>
<dbReference type="PANTHER" id="PTHR43124:SF10">
    <property type="entry name" value="PURINE EFFLUX PUMP PBUE"/>
    <property type="match status" value="1"/>
</dbReference>
<feature type="transmembrane region" description="Helical" evidence="7">
    <location>
        <begin position="303"/>
        <end position="322"/>
    </location>
</feature>
<feature type="transmembrane region" description="Helical" evidence="7">
    <location>
        <begin position="142"/>
        <end position="164"/>
    </location>
</feature>
<dbReference type="EMBL" id="PVZC01000004">
    <property type="protein sequence ID" value="PRX99048.1"/>
    <property type="molecule type" value="Genomic_DNA"/>
</dbReference>
<feature type="compositionally biased region" description="Low complexity" evidence="6">
    <location>
        <begin position="398"/>
        <end position="413"/>
    </location>
</feature>
<evidence type="ECO:0000256" key="7">
    <source>
        <dbReference type="SAM" id="Phobius"/>
    </source>
</evidence>
<dbReference type="CDD" id="cd17324">
    <property type="entry name" value="MFS_NepI_like"/>
    <property type="match status" value="1"/>
</dbReference>
<dbReference type="InterPro" id="IPR011701">
    <property type="entry name" value="MFS"/>
</dbReference>
<sequence>MDSHRRDLPLRRAGIGCLLLASFAVGTDDFVVAGVLPEISAGLRVSEAAAGQLVTVFSITYAPAAPVIAVLTARLPRRALFTAATAVFALANAAAALAPDYPVLMACRVLAALAAAAITPAAFAIAAATAPEGRTGRAVGTVAAGLTLALALGVPLGTWLGGAYGWRSTFVFVAVLACAVLAAAPVLLPPLPGAEPVGAGGRLRLLARPPVLLGAVGTVIGATGGLMTYTYIAPIARELSGADTAGLAVMIAVLGAAGAVGTVLGGRATDRWGADRALLATLAGQVAATAALAVIGLLGGGGVPLPVTAAVFACWGLAGWAFNPPMNTRSLRLAGPAGTEAVALNTSALYVGIALGGAVGGAAVAGYGGTGVAVAATAIGLAAIVLMAVSVARHPSAPEAAHAPAGRPAAPAAEPERPN</sequence>
<feature type="transmembrane region" description="Helical" evidence="7">
    <location>
        <begin position="79"/>
        <end position="98"/>
    </location>
</feature>
<dbReference type="Proteomes" id="UP000237846">
    <property type="component" value="Unassembled WGS sequence"/>
</dbReference>
<evidence type="ECO:0000256" key="1">
    <source>
        <dbReference type="ARBA" id="ARBA00004651"/>
    </source>
</evidence>
<dbReference type="InterPro" id="IPR050189">
    <property type="entry name" value="MFS_Efflux_Transporters"/>
</dbReference>
<dbReference type="GO" id="GO:0005886">
    <property type="term" value="C:plasma membrane"/>
    <property type="evidence" value="ECO:0007669"/>
    <property type="project" value="UniProtKB-SubCell"/>
</dbReference>